<dbReference type="Proteomes" id="UP001296104">
    <property type="component" value="Unassembled WGS sequence"/>
</dbReference>
<sequence length="232" mass="24808">MSITNRESQLNVQSKLCIVTSASSPLGVRISKSLLKANAMVLGIDSKARDSTLFAGSGTHFQFEEFTVKDKHSAVEVIAAAKEKFDQDQIDVLVNIVGPEQENDMSGAKEMADAAALAMKQQGKGKVVMVSEDVESDSVPPALSDLTKSLAVEYSDVGIAFNIILPQATGGGDRQSQHAFQEAKEAFNKLQRSDEPPSKLHDVGVVALFLASDMSDGLDQRIVRLDGTSSPL</sequence>
<organism evidence="3 4">
    <name type="scientific">Lecanosticta acicola</name>
    <dbReference type="NCBI Taxonomy" id="111012"/>
    <lineage>
        <taxon>Eukaryota</taxon>
        <taxon>Fungi</taxon>
        <taxon>Dikarya</taxon>
        <taxon>Ascomycota</taxon>
        <taxon>Pezizomycotina</taxon>
        <taxon>Dothideomycetes</taxon>
        <taxon>Dothideomycetidae</taxon>
        <taxon>Mycosphaerellales</taxon>
        <taxon>Mycosphaerellaceae</taxon>
        <taxon>Lecanosticta</taxon>
    </lineage>
</organism>
<evidence type="ECO:0000313" key="4">
    <source>
        <dbReference type="Proteomes" id="UP001296104"/>
    </source>
</evidence>
<dbReference type="InterPro" id="IPR036291">
    <property type="entry name" value="NAD(P)-bd_dom_sf"/>
</dbReference>
<dbReference type="PANTHER" id="PTHR42760:SF115">
    <property type="entry name" value="3-OXOACYL-[ACYL-CARRIER-PROTEIN] REDUCTASE FABG"/>
    <property type="match status" value="1"/>
</dbReference>
<proteinExistence type="inferred from homology"/>
<evidence type="ECO:0000256" key="2">
    <source>
        <dbReference type="ARBA" id="ARBA00023002"/>
    </source>
</evidence>
<name>A0AAI8Z3E0_9PEZI</name>
<dbReference type="Gene3D" id="3.40.50.720">
    <property type="entry name" value="NAD(P)-binding Rossmann-like Domain"/>
    <property type="match status" value="2"/>
</dbReference>
<dbReference type="PRINTS" id="PR00081">
    <property type="entry name" value="GDHRDH"/>
</dbReference>
<comment type="similarity">
    <text evidence="1">Belongs to the short-chain dehydrogenases/reductases (SDR) family.</text>
</comment>
<evidence type="ECO:0000313" key="3">
    <source>
        <dbReference type="EMBL" id="CAK4031741.1"/>
    </source>
</evidence>
<gene>
    <name evidence="3" type="ORF">LECACI_7A006899</name>
</gene>
<keyword evidence="2" id="KW-0560">Oxidoreductase</keyword>
<comment type="caution">
    <text evidence="3">The sequence shown here is derived from an EMBL/GenBank/DDBJ whole genome shotgun (WGS) entry which is preliminary data.</text>
</comment>
<dbReference type="AlphaFoldDB" id="A0AAI8Z3E0"/>
<dbReference type="Pfam" id="PF00106">
    <property type="entry name" value="adh_short"/>
    <property type="match status" value="1"/>
</dbReference>
<dbReference type="GO" id="GO:0016616">
    <property type="term" value="F:oxidoreductase activity, acting on the CH-OH group of donors, NAD or NADP as acceptor"/>
    <property type="evidence" value="ECO:0007669"/>
    <property type="project" value="TreeGrafter"/>
</dbReference>
<accession>A0AAI8Z3E0</accession>
<dbReference type="EMBL" id="CAVMBE010000052">
    <property type="protein sequence ID" value="CAK4031741.1"/>
    <property type="molecule type" value="Genomic_DNA"/>
</dbReference>
<reference evidence="3" key="1">
    <citation type="submission" date="2023-11" db="EMBL/GenBank/DDBJ databases">
        <authorList>
            <person name="Alioto T."/>
            <person name="Alioto T."/>
            <person name="Gomez Garrido J."/>
        </authorList>
    </citation>
    <scope>NUCLEOTIDE SEQUENCE</scope>
</reference>
<dbReference type="SUPFAM" id="SSF51735">
    <property type="entry name" value="NAD(P)-binding Rossmann-fold domains"/>
    <property type="match status" value="1"/>
</dbReference>
<evidence type="ECO:0008006" key="5">
    <source>
        <dbReference type="Google" id="ProtNLM"/>
    </source>
</evidence>
<keyword evidence="4" id="KW-1185">Reference proteome</keyword>
<dbReference type="InterPro" id="IPR002347">
    <property type="entry name" value="SDR_fam"/>
</dbReference>
<evidence type="ECO:0000256" key="1">
    <source>
        <dbReference type="ARBA" id="ARBA00006484"/>
    </source>
</evidence>
<dbReference type="PANTHER" id="PTHR42760">
    <property type="entry name" value="SHORT-CHAIN DEHYDROGENASES/REDUCTASES FAMILY MEMBER"/>
    <property type="match status" value="1"/>
</dbReference>
<protein>
    <recommendedName>
        <fullName evidence="5">NAD(P)-binding protein</fullName>
    </recommendedName>
</protein>